<dbReference type="RefSeq" id="WP_173270319.1">
    <property type="nucleotide sequence ID" value="NZ_JABMKV010000002.1"/>
</dbReference>
<dbReference type="NCBIfam" id="TIGR03263">
    <property type="entry name" value="guanyl_kin"/>
    <property type="match status" value="1"/>
</dbReference>
<dbReference type="Pfam" id="PF00625">
    <property type="entry name" value="Guanylate_kin"/>
    <property type="match status" value="1"/>
</dbReference>
<keyword evidence="12" id="KW-1185">Reference proteome</keyword>
<dbReference type="PROSITE" id="PS50052">
    <property type="entry name" value="GUANYLATE_KINASE_2"/>
    <property type="match status" value="1"/>
</dbReference>
<dbReference type="Gene3D" id="3.40.50.300">
    <property type="entry name" value="P-loop containing nucleotide triphosphate hydrolases"/>
    <property type="match status" value="1"/>
</dbReference>
<sequence length="191" mass="22107">MKQGKLIIFSAPSGAGKTTIVRHLLKKFPQLSFSISATTRDSRGSEKHKDDYYFISKEDFLHKVARQEFVEFEEVYNGTFYGTLRSEIERIWDEGKHVIFDIDVEGGLRLKRKYEEDALAIFVQPPSLEVLKERLTGRGTDSEEKLQERFVKAEKELLYADKFDVILKNHNLEVACKEAEKLVGDFLKINN</sequence>
<dbReference type="PANTHER" id="PTHR23117:SF13">
    <property type="entry name" value="GUANYLATE KINASE"/>
    <property type="match status" value="1"/>
</dbReference>
<comment type="function">
    <text evidence="9">Essential for recycling GMP and indirectly, cGMP.</text>
</comment>
<evidence type="ECO:0000256" key="6">
    <source>
        <dbReference type="ARBA" id="ARBA00022777"/>
    </source>
</evidence>
<dbReference type="InterPro" id="IPR008145">
    <property type="entry name" value="GK/Ca_channel_bsu"/>
</dbReference>
<dbReference type="EMBL" id="JABMKV010000002">
    <property type="protein sequence ID" value="NQX31359.1"/>
    <property type="molecule type" value="Genomic_DNA"/>
</dbReference>
<comment type="subcellular location">
    <subcellularLocation>
        <location evidence="9">Cytoplasm</location>
    </subcellularLocation>
</comment>
<evidence type="ECO:0000256" key="8">
    <source>
        <dbReference type="ARBA" id="ARBA00030128"/>
    </source>
</evidence>
<evidence type="ECO:0000313" key="12">
    <source>
        <dbReference type="Proteomes" id="UP000762110"/>
    </source>
</evidence>
<reference evidence="11 12" key="1">
    <citation type="submission" date="2020-05" db="EMBL/GenBank/DDBJ databases">
        <title>Description of Pedobacter foliorum sp. nov.</title>
        <authorList>
            <person name="Qi S."/>
            <person name="Carlier A."/>
            <person name="Cnockaert M."/>
            <person name="Vandamme P."/>
        </authorList>
    </citation>
    <scope>NUCLEOTIDE SEQUENCE [LARGE SCALE GENOMIC DNA]</scope>
    <source>
        <strain evidence="11 12">LMG 31300</strain>
    </source>
</reference>
<dbReference type="SMART" id="SM00072">
    <property type="entry name" value="GuKc"/>
    <property type="match status" value="1"/>
</dbReference>
<dbReference type="Gene3D" id="3.30.63.10">
    <property type="entry name" value="Guanylate Kinase phosphate binding domain"/>
    <property type="match status" value="1"/>
</dbReference>
<organism evidence="11 12">
    <name type="scientific">Pedobacter boryungensis</name>
    <dbReference type="NCBI Taxonomy" id="869962"/>
    <lineage>
        <taxon>Bacteria</taxon>
        <taxon>Pseudomonadati</taxon>
        <taxon>Bacteroidota</taxon>
        <taxon>Sphingobacteriia</taxon>
        <taxon>Sphingobacteriales</taxon>
        <taxon>Sphingobacteriaceae</taxon>
        <taxon>Pedobacter</taxon>
    </lineage>
</organism>
<keyword evidence="5 9" id="KW-0547">Nucleotide-binding</keyword>
<keyword evidence="6 9" id="KW-0418">Kinase</keyword>
<evidence type="ECO:0000256" key="1">
    <source>
        <dbReference type="ARBA" id="ARBA00005790"/>
    </source>
</evidence>
<dbReference type="SUPFAM" id="SSF52540">
    <property type="entry name" value="P-loop containing nucleoside triphosphate hydrolases"/>
    <property type="match status" value="1"/>
</dbReference>
<dbReference type="InterPro" id="IPR017665">
    <property type="entry name" value="Guanylate_kinase"/>
</dbReference>
<keyword evidence="9" id="KW-0963">Cytoplasm</keyword>
<evidence type="ECO:0000256" key="5">
    <source>
        <dbReference type="ARBA" id="ARBA00022741"/>
    </source>
</evidence>
<protein>
    <recommendedName>
        <fullName evidence="3 9">Guanylate kinase</fullName>
        <ecNumber evidence="2 9">2.7.4.8</ecNumber>
    </recommendedName>
    <alternativeName>
        <fullName evidence="8 9">GMP kinase</fullName>
    </alternativeName>
</protein>
<dbReference type="CDD" id="cd00071">
    <property type="entry name" value="GMPK"/>
    <property type="match status" value="1"/>
</dbReference>
<evidence type="ECO:0000259" key="10">
    <source>
        <dbReference type="PROSITE" id="PS50052"/>
    </source>
</evidence>
<name>A0ABX2DCV2_9SPHI</name>
<dbReference type="PANTHER" id="PTHR23117">
    <property type="entry name" value="GUANYLATE KINASE-RELATED"/>
    <property type="match status" value="1"/>
</dbReference>
<keyword evidence="7 9" id="KW-0067">ATP-binding</keyword>
<dbReference type="HAMAP" id="MF_00328">
    <property type="entry name" value="Guanylate_kinase"/>
    <property type="match status" value="1"/>
</dbReference>
<evidence type="ECO:0000256" key="3">
    <source>
        <dbReference type="ARBA" id="ARBA00016296"/>
    </source>
</evidence>
<evidence type="ECO:0000256" key="2">
    <source>
        <dbReference type="ARBA" id="ARBA00012961"/>
    </source>
</evidence>
<feature type="binding site" evidence="9">
    <location>
        <begin position="11"/>
        <end position="18"/>
    </location>
    <ligand>
        <name>ATP</name>
        <dbReference type="ChEBI" id="CHEBI:30616"/>
    </ligand>
</feature>
<accession>A0ABX2DCV2</accession>
<keyword evidence="4 9" id="KW-0808">Transferase</keyword>
<evidence type="ECO:0000256" key="7">
    <source>
        <dbReference type="ARBA" id="ARBA00022840"/>
    </source>
</evidence>
<proteinExistence type="inferred from homology"/>
<dbReference type="Proteomes" id="UP000762110">
    <property type="component" value="Unassembled WGS sequence"/>
</dbReference>
<evidence type="ECO:0000256" key="4">
    <source>
        <dbReference type="ARBA" id="ARBA00022679"/>
    </source>
</evidence>
<evidence type="ECO:0000313" key="11">
    <source>
        <dbReference type="EMBL" id="NQX31359.1"/>
    </source>
</evidence>
<feature type="domain" description="Guanylate kinase-like" evidence="10">
    <location>
        <begin position="4"/>
        <end position="184"/>
    </location>
</feature>
<dbReference type="InterPro" id="IPR008144">
    <property type="entry name" value="Guanylate_kin-like_dom"/>
</dbReference>
<dbReference type="EC" id="2.7.4.8" evidence="2 9"/>
<comment type="catalytic activity">
    <reaction evidence="9">
        <text>GMP + ATP = GDP + ADP</text>
        <dbReference type="Rhea" id="RHEA:20780"/>
        <dbReference type="ChEBI" id="CHEBI:30616"/>
        <dbReference type="ChEBI" id="CHEBI:58115"/>
        <dbReference type="ChEBI" id="CHEBI:58189"/>
        <dbReference type="ChEBI" id="CHEBI:456216"/>
        <dbReference type="EC" id="2.7.4.8"/>
    </reaction>
</comment>
<dbReference type="GO" id="GO:0004385">
    <property type="term" value="F:GMP kinase activity"/>
    <property type="evidence" value="ECO:0007669"/>
    <property type="project" value="UniProtKB-EC"/>
</dbReference>
<dbReference type="InterPro" id="IPR027417">
    <property type="entry name" value="P-loop_NTPase"/>
</dbReference>
<evidence type="ECO:0000256" key="9">
    <source>
        <dbReference type="HAMAP-Rule" id="MF_00328"/>
    </source>
</evidence>
<comment type="caution">
    <text evidence="11">The sequence shown here is derived from an EMBL/GenBank/DDBJ whole genome shotgun (WGS) entry which is preliminary data.</text>
</comment>
<gene>
    <name evidence="9 11" type="primary">gmk</name>
    <name evidence="11" type="ORF">HQN85_06465</name>
</gene>
<comment type="similarity">
    <text evidence="1 9">Belongs to the guanylate kinase family.</text>
</comment>